<gene>
    <name evidence="4" type="ORF">H9660_14330</name>
</gene>
<dbReference type="Proteomes" id="UP000640335">
    <property type="component" value="Unassembled WGS sequence"/>
</dbReference>
<dbReference type="InterPro" id="IPR036162">
    <property type="entry name" value="Resolvase-like_N_sf"/>
</dbReference>
<dbReference type="RefSeq" id="WP_191751065.1">
    <property type="nucleotide sequence ID" value="NZ_JACSQZ010000073.1"/>
</dbReference>
<keyword evidence="2" id="KW-0233">DNA recombination</keyword>
<dbReference type="SMART" id="SM00857">
    <property type="entry name" value="Resolvase"/>
    <property type="match status" value="1"/>
</dbReference>
<keyword evidence="1" id="KW-0238">DNA-binding</keyword>
<organism evidence="4 5">
    <name type="scientific">Clostridium gallinarum</name>
    <dbReference type="NCBI Taxonomy" id="2762246"/>
    <lineage>
        <taxon>Bacteria</taxon>
        <taxon>Bacillati</taxon>
        <taxon>Bacillota</taxon>
        <taxon>Clostridia</taxon>
        <taxon>Eubacteriales</taxon>
        <taxon>Clostridiaceae</taxon>
        <taxon>Clostridium</taxon>
    </lineage>
</organism>
<dbReference type="Gene3D" id="1.10.10.60">
    <property type="entry name" value="Homeodomain-like"/>
    <property type="match status" value="1"/>
</dbReference>
<feature type="domain" description="Resolvase/invertase-type recombinase catalytic" evidence="3">
    <location>
        <begin position="94"/>
        <end position="231"/>
    </location>
</feature>
<dbReference type="Gene3D" id="3.40.50.1390">
    <property type="entry name" value="Resolvase, N-terminal catalytic domain"/>
    <property type="match status" value="1"/>
</dbReference>
<comment type="caution">
    <text evidence="4">The sequence shown here is derived from an EMBL/GenBank/DDBJ whole genome shotgun (WGS) entry which is preliminary data.</text>
</comment>
<evidence type="ECO:0000313" key="5">
    <source>
        <dbReference type="Proteomes" id="UP000640335"/>
    </source>
</evidence>
<keyword evidence="5" id="KW-1185">Reference proteome</keyword>
<dbReference type="EMBL" id="JACSQZ010000073">
    <property type="protein sequence ID" value="MBD7916321.1"/>
    <property type="molecule type" value="Genomic_DNA"/>
</dbReference>
<evidence type="ECO:0000256" key="2">
    <source>
        <dbReference type="ARBA" id="ARBA00023172"/>
    </source>
</evidence>
<evidence type="ECO:0000313" key="4">
    <source>
        <dbReference type="EMBL" id="MBD7916321.1"/>
    </source>
</evidence>
<dbReference type="InterPro" id="IPR006119">
    <property type="entry name" value="Resolv_N"/>
</dbReference>
<protein>
    <submittedName>
        <fullName evidence="4">Recombinase family protein</fullName>
    </submittedName>
</protein>
<reference evidence="4 5" key="1">
    <citation type="submission" date="2020-08" db="EMBL/GenBank/DDBJ databases">
        <title>A Genomic Blueprint of the Chicken Gut Microbiome.</title>
        <authorList>
            <person name="Gilroy R."/>
            <person name="Ravi A."/>
            <person name="Getino M."/>
            <person name="Pursley I."/>
            <person name="Horton D.L."/>
            <person name="Alikhan N.-F."/>
            <person name="Baker D."/>
            <person name="Gharbi K."/>
            <person name="Hall N."/>
            <person name="Watson M."/>
            <person name="Adriaenssens E.M."/>
            <person name="Foster-Nyarko E."/>
            <person name="Jarju S."/>
            <person name="Secka A."/>
            <person name="Antonio M."/>
            <person name="Oren A."/>
            <person name="Chaudhuri R."/>
            <person name="La Ragione R.M."/>
            <person name="Hildebrand F."/>
            <person name="Pallen M.J."/>
        </authorList>
    </citation>
    <scope>NUCLEOTIDE SEQUENCE [LARGE SCALE GENOMIC DNA]</scope>
    <source>
        <strain evidence="4 5">Sa3CUN1</strain>
    </source>
</reference>
<accession>A0ABR8Q7B4</accession>
<dbReference type="InterPro" id="IPR050639">
    <property type="entry name" value="SSR_resolvase"/>
</dbReference>
<dbReference type="PROSITE" id="PS51736">
    <property type="entry name" value="RECOMBINASES_3"/>
    <property type="match status" value="1"/>
</dbReference>
<proteinExistence type="predicted"/>
<dbReference type="PANTHER" id="PTHR30461:SF2">
    <property type="entry name" value="SERINE RECOMBINASE PINE-RELATED"/>
    <property type="match status" value="1"/>
</dbReference>
<dbReference type="PANTHER" id="PTHR30461">
    <property type="entry name" value="DNA-INVERTASE FROM LAMBDOID PROPHAGE"/>
    <property type="match status" value="1"/>
</dbReference>
<dbReference type="CDD" id="cd03768">
    <property type="entry name" value="SR_ResInv"/>
    <property type="match status" value="1"/>
</dbReference>
<dbReference type="SUPFAM" id="SSF53041">
    <property type="entry name" value="Resolvase-like"/>
    <property type="match status" value="1"/>
</dbReference>
<sequence length="290" mass="33423">MQEFLRKIIENHKVYKNTKEVYKFEDIEITVIQEKDKIVVWGFNNKSERFLILGNKKYLTLINGFKEISKDIYLNGNKYYITLDSGIKSVKNNKIIGYCRVSTKGQLDGYSIDQQIGEILSVYSEVNIYEESFSGAKERPIFNEVLNVLEKNDILVVTKLDRFCRSTKEGLQYIDMLLERGVKIHILNMGLIENTPMGKLIVTNLLAFAEFERAMIIERTQSGKAIAKTKEGFKEGRPKKYTVKQIDNALSMLNVNGGSYSYTEVEELLGISKSTLIRENNKRKINNKLK</sequence>
<evidence type="ECO:0000256" key="1">
    <source>
        <dbReference type="ARBA" id="ARBA00023125"/>
    </source>
</evidence>
<evidence type="ECO:0000259" key="3">
    <source>
        <dbReference type="PROSITE" id="PS51736"/>
    </source>
</evidence>
<name>A0ABR8Q7B4_9CLOT</name>
<dbReference type="Pfam" id="PF00239">
    <property type="entry name" value="Resolvase"/>
    <property type="match status" value="1"/>
</dbReference>